<protein>
    <submittedName>
        <fullName evidence="1">Uncharacterized protein</fullName>
    </submittedName>
</protein>
<name>A0A1X7AFU9_9GAMM</name>
<gene>
    <name evidence="1" type="ORF">EHSB41UT_00909</name>
</gene>
<dbReference type="OrthoDB" id="6193093at2"/>
<evidence type="ECO:0000313" key="2">
    <source>
        <dbReference type="Proteomes" id="UP000196573"/>
    </source>
</evidence>
<reference evidence="1 2" key="1">
    <citation type="submission" date="2017-03" db="EMBL/GenBank/DDBJ databases">
        <authorList>
            <person name="Afonso C.L."/>
            <person name="Miller P.J."/>
            <person name="Scott M.A."/>
            <person name="Spackman E."/>
            <person name="Goraichik I."/>
            <person name="Dimitrov K.M."/>
            <person name="Suarez D.L."/>
            <person name="Swayne D.E."/>
        </authorList>
    </citation>
    <scope>NUCLEOTIDE SEQUENCE [LARGE SCALE GENOMIC DNA]</scope>
    <source>
        <strain evidence="1">SB41UT1</strain>
    </source>
</reference>
<dbReference type="EMBL" id="FWPT01000002">
    <property type="protein sequence ID" value="SMA38663.1"/>
    <property type="molecule type" value="Genomic_DNA"/>
</dbReference>
<dbReference type="AlphaFoldDB" id="A0A1X7AFU9"/>
<accession>A0A1X7AFU9</accession>
<proteinExistence type="predicted"/>
<sequence>MTIYSNTIKEIQELTKSEAFLTEQDVTIFLNRCSEFESIAAGIYAEVYNLPDEPDRVVKVCTDNQDGYYLFARWCMLPENISNPHLPIVHREDIIELPEGRVVRIYVLERLTDITDEDVTATCPTHFHDIDFGALWVSLRNVTLPFYIQQKRFADEIKSLTEFIETIKQPVEHLPTEEDNSTTTTVVDSSVISEHEAFIRTLFDVLTFISPIGMMDLNGSNCMLRGDTVVITDPIGHKYAA</sequence>
<dbReference type="RefSeq" id="WP_087107349.1">
    <property type="nucleotide sequence ID" value="NZ_CBCSCN010000001.1"/>
</dbReference>
<dbReference type="Proteomes" id="UP000196573">
    <property type="component" value="Unassembled WGS sequence"/>
</dbReference>
<keyword evidence="2" id="KW-1185">Reference proteome</keyword>
<evidence type="ECO:0000313" key="1">
    <source>
        <dbReference type="EMBL" id="SMA38663.1"/>
    </source>
</evidence>
<organism evidence="1 2">
    <name type="scientific">Parendozoicomonas haliclonae</name>
    <dbReference type="NCBI Taxonomy" id="1960125"/>
    <lineage>
        <taxon>Bacteria</taxon>
        <taxon>Pseudomonadati</taxon>
        <taxon>Pseudomonadota</taxon>
        <taxon>Gammaproteobacteria</taxon>
        <taxon>Oceanospirillales</taxon>
        <taxon>Endozoicomonadaceae</taxon>
        <taxon>Parendozoicomonas</taxon>
    </lineage>
</organism>